<name>A0ABP1APY3_9BRYO</name>
<gene>
    <name evidence="2" type="ORF">CSSPJE1EN2_LOCUS7556</name>
</gene>
<feature type="region of interest" description="Disordered" evidence="1">
    <location>
        <begin position="1"/>
        <end position="29"/>
    </location>
</feature>
<dbReference type="EMBL" id="OZ023715">
    <property type="protein sequence ID" value="CAK9864561.1"/>
    <property type="molecule type" value="Genomic_DNA"/>
</dbReference>
<organism evidence="2 3">
    <name type="scientific">Sphagnum jensenii</name>
    <dbReference type="NCBI Taxonomy" id="128206"/>
    <lineage>
        <taxon>Eukaryota</taxon>
        <taxon>Viridiplantae</taxon>
        <taxon>Streptophyta</taxon>
        <taxon>Embryophyta</taxon>
        <taxon>Bryophyta</taxon>
        <taxon>Sphagnophytina</taxon>
        <taxon>Sphagnopsida</taxon>
        <taxon>Sphagnales</taxon>
        <taxon>Sphagnaceae</taxon>
        <taxon>Sphagnum</taxon>
    </lineage>
</organism>
<sequence length="84" mass="9609">MGPIKRKSDAGALRGKRRAENEKNIQHRGRKTTRGLGVIIVVASCCCRRNKGEDYSSSSFFFCPVLLHFLRHICTYEYPDYSLV</sequence>
<evidence type="ECO:0000313" key="2">
    <source>
        <dbReference type="EMBL" id="CAK9864561.1"/>
    </source>
</evidence>
<proteinExistence type="predicted"/>
<protein>
    <submittedName>
        <fullName evidence="2">Uncharacterized protein</fullName>
    </submittedName>
</protein>
<accession>A0ABP1APY3</accession>
<evidence type="ECO:0000313" key="3">
    <source>
        <dbReference type="Proteomes" id="UP001497522"/>
    </source>
</evidence>
<keyword evidence="3" id="KW-1185">Reference proteome</keyword>
<reference evidence="2" key="1">
    <citation type="submission" date="2024-03" db="EMBL/GenBank/DDBJ databases">
        <authorList>
            <consortium name="ELIXIR-Norway"/>
            <consortium name="Elixir Norway"/>
        </authorList>
    </citation>
    <scope>NUCLEOTIDE SEQUENCE</scope>
</reference>
<feature type="non-terminal residue" evidence="2">
    <location>
        <position position="1"/>
    </location>
</feature>
<dbReference type="Proteomes" id="UP001497522">
    <property type="component" value="Chromosome 14"/>
</dbReference>
<feature type="non-terminal residue" evidence="2">
    <location>
        <position position="84"/>
    </location>
</feature>
<evidence type="ECO:0000256" key="1">
    <source>
        <dbReference type="SAM" id="MobiDB-lite"/>
    </source>
</evidence>